<feature type="region of interest" description="Disordered" evidence="1">
    <location>
        <begin position="30"/>
        <end position="74"/>
    </location>
</feature>
<dbReference type="Proteomes" id="UP000310108">
    <property type="component" value="Unassembled WGS sequence"/>
</dbReference>
<dbReference type="EMBL" id="PJEX01000018">
    <property type="protein sequence ID" value="TKW58842.1"/>
    <property type="molecule type" value="Genomic_DNA"/>
</dbReference>
<gene>
    <name evidence="2" type="ORF">CTA1_8639</name>
</gene>
<organism evidence="2 3">
    <name type="scientific">Colletotrichum tanaceti</name>
    <dbReference type="NCBI Taxonomy" id="1306861"/>
    <lineage>
        <taxon>Eukaryota</taxon>
        <taxon>Fungi</taxon>
        <taxon>Dikarya</taxon>
        <taxon>Ascomycota</taxon>
        <taxon>Pezizomycotina</taxon>
        <taxon>Sordariomycetes</taxon>
        <taxon>Hypocreomycetidae</taxon>
        <taxon>Glomerellales</taxon>
        <taxon>Glomerellaceae</taxon>
        <taxon>Colletotrichum</taxon>
        <taxon>Colletotrichum destructivum species complex</taxon>
    </lineage>
</organism>
<reference evidence="2 3" key="1">
    <citation type="journal article" date="2019" name="PLoS ONE">
        <title>Comparative genome analysis indicates high evolutionary potential of pathogenicity genes in Colletotrichum tanaceti.</title>
        <authorList>
            <person name="Lelwala R.V."/>
            <person name="Korhonen P.K."/>
            <person name="Young N.D."/>
            <person name="Scott J.B."/>
            <person name="Ades P.A."/>
            <person name="Gasser R.B."/>
            <person name="Taylor P.W.J."/>
        </authorList>
    </citation>
    <scope>NUCLEOTIDE SEQUENCE [LARGE SCALE GENOMIC DNA]</scope>
    <source>
        <strain evidence="2">BRIP57314</strain>
    </source>
</reference>
<protein>
    <submittedName>
        <fullName evidence="2">Uncharacterized protein</fullName>
    </submittedName>
</protein>
<dbReference type="AlphaFoldDB" id="A0A4U6XSJ6"/>
<sequence>MLQQKDQMRRSAAPLFGLQGVQLDIHLHRPEQGDCQQRRTKHRIVGGPASATRRSETADTDLDTGHAKPGCEAC</sequence>
<proteinExistence type="predicted"/>
<keyword evidence="3" id="KW-1185">Reference proteome</keyword>
<evidence type="ECO:0000313" key="3">
    <source>
        <dbReference type="Proteomes" id="UP000310108"/>
    </source>
</evidence>
<evidence type="ECO:0000256" key="1">
    <source>
        <dbReference type="SAM" id="MobiDB-lite"/>
    </source>
</evidence>
<name>A0A4U6XSJ6_9PEZI</name>
<accession>A0A4U6XSJ6</accession>
<evidence type="ECO:0000313" key="2">
    <source>
        <dbReference type="EMBL" id="TKW58842.1"/>
    </source>
</evidence>
<comment type="caution">
    <text evidence="2">The sequence shown here is derived from an EMBL/GenBank/DDBJ whole genome shotgun (WGS) entry which is preliminary data.</text>
</comment>